<dbReference type="EMBL" id="JAGYPG010000002">
    <property type="protein sequence ID" value="MBS4195551.1"/>
    <property type="molecule type" value="Genomic_DNA"/>
</dbReference>
<dbReference type="Proteomes" id="UP000681414">
    <property type="component" value="Unassembled WGS sequence"/>
</dbReference>
<dbReference type="InterPro" id="IPR013830">
    <property type="entry name" value="SGNH_hydro"/>
</dbReference>
<feature type="domain" description="SGNH hydrolase-type esterase" evidence="1">
    <location>
        <begin position="9"/>
        <end position="188"/>
    </location>
</feature>
<dbReference type="CDD" id="cd01834">
    <property type="entry name" value="SGNH_hydrolase_like_2"/>
    <property type="match status" value="1"/>
</dbReference>
<gene>
    <name evidence="2" type="ORF">KHA97_10825</name>
</gene>
<evidence type="ECO:0000313" key="3">
    <source>
        <dbReference type="Proteomes" id="UP000681414"/>
    </source>
</evidence>
<sequence>MKDKARILFIGDSITEWGKNEDPEGLGIGYVRIIHDYLKTAFPSKNLEIINKGIGGNRATDLQDRWEKDVLALTPDYVSVSIGINDVWRQLDNPDMVQVYPDQFEEILTGLLEKTNAQLILMEPTVIEEDVNSEGNQKLIPYVEIVRKLANKFGAILVPTHQDFIDYLKSGTTYKLTTDGVHMNSAGNMLMARSWLQACESLLK</sequence>
<keyword evidence="2" id="KW-0378">Hydrolase</keyword>
<dbReference type="AlphaFoldDB" id="A0A942TCU1"/>
<evidence type="ECO:0000259" key="1">
    <source>
        <dbReference type="Pfam" id="PF13472"/>
    </source>
</evidence>
<keyword evidence="3" id="KW-1185">Reference proteome</keyword>
<organism evidence="2 3">
    <name type="scientific">Lederbergia citri</name>
    <dbReference type="NCBI Taxonomy" id="2833580"/>
    <lineage>
        <taxon>Bacteria</taxon>
        <taxon>Bacillati</taxon>
        <taxon>Bacillota</taxon>
        <taxon>Bacilli</taxon>
        <taxon>Bacillales</taxon>
        <taxon>Bacillaceae</taxon>
        <taxon>Lederbergia</taxon>
    </lineage>
</organism>
<dbReference type="Gene3D" id="3.40.50.1110">
    <property type="entry name" value="SGNH hydrolase"/>
    <property type="match status" value="1"/>
</dbReference>
<protein>
    <submittedName>
        <fullName evidence="2">SGNH/GDSL hydrolase family protein</fullName>
    </submittedName>
</protein>
<accession>A0A942TCU1</accession>
<dbReference type="SUPFAM" id="SSF52266">
    <property type="entry name" value="SGNH hydrolase"/>
    <property type="match status" value="1"/>
</dbReference>
<dbReference type="InterPro" id="IPR051532">
    <property type="entry name" value="Ester_Hydrolysis_Enzymes"/>
</dbReference>
<dbReference type="GO" id="GO:0004622">
    <property type="term" value="F:phosphatidylcholine lysophospholipase activity"/>
    <property type="evidence" value="ECO:0007669"/>
    <property type="project" value="TreeGrafter"/>
</dbReference>
<dbReference type="InterPro" id="IPR036514">
    <property type="entry name" value="SGNH_hydro_sf"/>
</dbReference>
<dbReference type="PANTHER" id="PTHR30383">
    <property type="entry name" value="THIOESTERASE 1/PROTEASE 1/LYSOPHOSPHOLIPASE L1"/>
    <property type="match status" value="1"/>
</dbReference>
<dbReference type="RefSeq" id="WP_213124762.1">
    <property type="nucleotide sequence ID" value="NZ_JAGYPG010000002.1"/>
</dbReference>
<name>A0A942TCU1_9BACI</name>
<dbReference type="Pfam" id="PF13472">
    <property type="entry name" value="Lipase_GDSL_2"/>
    <property type="match status" value="1"/>
</dbReference>
<evidence type="ECO:0000313" key="2">
    <source>
        <dbReference type="EMBL" id="MBS4195551.1"/>
    </source>
</evidence>
<comment type="caution">
    <text evidence="2">The sequence shown here is derived from an EMBL/GenBank/DDBJ whole genome shotgun (WGS) entry which is preliminary data.</text>
</comment>
<proteinExistence type="predicted"/>
<dbReference type="PANTHER" id="PTHR30383:SF5">
    <property type="entry name" value="SGNH HYDROLASE-TYPE ESTERASE DOMAIN-CONTAINING PROTEIN"/>
    <property type="match status" value="1"/>
</dbReference>
<reference evidence="2 3" key="1">
    <citation type="submission" date="2021-05" db="EMBL/GenBank/DDBJ databases">
        <title>Novel Bacillus species.</title>
        <authorList>
            <person name="Liu G."/>
        </authorList>
    </citation>
    <scope>NUCLEOTIDE SEQUENCE [LARGE SCALE GENOMIC DNA]</scope>
    <source>
        <strain evidence="3">FJAT-49780</strain>
    </source>
</reference>